<feature type="transmembrane region" description="Helical" evidence="1">
    <location>
        <begin position="92"/>
        <end position="111"/>
    </location>
</feature>
<reference evidence="2" key="2">
    <citation type="submission" date="2024-05" db="EMBL/GenBank/DDBJ databases">
        <authorList>
            <person name="Wolfe A."/>
        </authorList>
    </citation>
    <scope>NUCLEOTIDE SEQUENCE</scope>
    <source>
        <strain evidence="2">UMB1064</strain>
    </source>
</reference>
<evidence type="ECO:0000256" key="1">
    <source>
        <dbReference type="SAM" id="Phobius"/>
    </source>
</evidence>
<dbReference type="Proteomes" id="UP001223646">
    <property type="component" value="Unassembled WGS sequence"/>
</dbReference>
<sequence length="173" mass="19013">MSDLQPHEGEDLINAAGGKLKNERLSIEKRTFGDERYWGDPERSQPRENFHQGEVTVALVWLSLAALAALVIEVVFLGAWITVGSVAIPLPWTIPLAYIANLVITNTALLWTRDRSKAAIPTVIWVLGFAGILLWAVLPFGGDLAMGQWLRTVLLLVCGVLGGAWPLRHLRAL</sequence>
<organism evidence="2 3">
    <name type="scientific">Corynebacterium amycolatum</name>
    <dbReference type="NCBI Taxonomy" id="43765"/>
    <lineage>
        <taxon>Bacteria</taxon>
        <taxon>Bacillati</taxon>
        <taxon>Actinomycetota</taxon>
        <taxon>Actinomycetes</taxon>
        <taxon>Mycobacteriales</taxon>
        <taxon>Corynebacteriaceae</taxon>
        <taxon>Corynebacterium</taxon>
    </lineage>
</organism>
<keyword evidence="1" id="KW-1133">Transmembrane helix</keyword>
<dbReference type="RefSeq" id="WP_284827256.1">
    <property type="nucleotide sequence ID" value="NZ_JASOOY020000014.1"/>
</dbReference>
<proteinExistence type="predicted"/>
<keyword evidence="1" id="KW-0812">Transmembrane</keyword>
<dbReference type="EMBL" id="JASOOY020000014">
    <property type="protein sequence ID" value="MEO3716862.1"/>
    <property type="molecule type" value="Genomic_DNA"/>
</dbReference>
<feature type="transmembrane region" description="Helical" evidence="1">
    <location>
        <begin position="55"/>
        <end position="80"/>
    </location>
</feature>
<reference evidence="2" key="1">
    <citation type="submission" date="2023-05" db="EMBL/GenBank/DDBJ databases">
        <authorList>
            <person name="Du J."/>
        </authorList>
    </citation>
    <scope>NUCLEOTIDE SEQUENCE</scope>
    <source>
        <strain evidence="2">UMB1064</strain>
    </source>
</reference>
<comment type="caution">
    <text evidence="2">The sequence shown here is derived from an EMBL/GenBank/DDBJ whole genome shotgun (WGS) entry which is preliminary data.</text>
</comment>
<gene>
    <name evidence="2" type="ORF">QP460_004580</name>
</gene>
<protein>
    <submittedName>
        <fullName evidence="2">Uncharacterized protein</fullName>
    </submittedName>
</protein>
<evidence type="ECO:0000313" key="3">
    <source>
        <dbReference type="Proteomes" id="UP001223646"/>
    </source>
</evidence>
<evidence type="ECO:0000313" key="2">
    <source>
        <dbReference type="EMBL" id="MEO3716862.1"/>
    </source>
</evidence>
<accession>A0AAW9ST31</accession>
<feature type="non-terminal residue" evidence="2">
    <location>
        <position position="1"/>
    </location>
</feature>
<keyword evidence="1" id="KW-0472">Membrane</keyword>
<dbReference type="AlphaFoldDB" id="A0AAW9ST31"/>
<feature type="transmembrane region" description="Helical" evidence="1">
    <location>
        <begin position="118"/>
        <end position="137"/>
    </location>
</feature>
<feature type="transmembrane region" description="Helical" evidence="1">
    <location>
        <begin position="149"/>
        <end position="167"/>
    </location>
</feature>
<name>A0AAW9ST31_CORAY</name>